<evidence type="ECO:0000256" key="1">
    <source>
        <dbReference type="ARBA" id="ARBA00004240"/>
    </source>
</evidence>
<dbReference type="AlphaFoldDB" id="A0A4V6I7P6"/>
<dbReference type="PANTHER" id="PTHR43899:SF13">
    <property type="entry name" value="RH59310P"/>
    <property type="match status" value="1"/>
</dbReference>
<dbReference type="PROSITE" id="PS00061">
    <property type="entry name" value="ADH_SHORT"/>
    <property type="match status" value="1"/>
</dbReference>
<dbReference type="PRINTS" id="PR00080">
    <property type="entry name" value="SDRFAMILY"/>
</dbReference>
<evidence type="ECO:0000313" key="6">
    <source>
        <dbReference type="EMBL" id="TMS36033.1"/>
    </source>
</evidence>
<evidence type="ECO:0000256" key="4">
    <source>
        <dbReference type="RuleBase" id="RU000363"/>
    </source>
</evidence>
<proteinExistence type="inferred from homology"/>
<dbReference type="OrthoDB" id="5545019at2759"/>
<keyword evidence="5" id="KW-0472">Membrane</keyword>
<dbReference type="Pfam" id="PF00106">
    <property type="entry name" value="adh_short"/>
    <property type="match status" value="1"/>
</dbReference>
<name>A0A4V6I7P6_STECR</name>
<dbReference type="PRINTS" id="PR00081">
    <property type="entry name" value="GDHRDH"/>
</dbReference>
<dbReference type="GO" id="GO:0016491">
    <property type="term" value="F:oxidoreductase activity"/>
    <property type="evidence" value="ECO:0007669"/>
    <property type="project" value="UniProtKB-KW"/>
</dbReference>
<evidence type="ECO:0000256" key="5">
    <source>
        <dbReference type="SAM" id="Phobius"/>
    </source>
</evidence>
<dbReference type="EMBL" id="CM016762">
    <property type="protein sequence ID" value="TMS36033.1"/>
    <property type="molecule type" value="Genomic_DNA"/>
</dbReference>
<dbReference type="Proteomes" id="UP000298663">
    <property type="component" value="Chromosome X"/>
</dbReference>
<comment type="subcellular location">
    <subcellularLocation>
        <location evidence="1">Endoplasmic reticulum</location>
    </subcellularLocation>
</comment>
<dbReference type="InterPro" id="IPR036291">
    <property type="entry name" value="NAD(P)-bd_dom_sf"/>
</dbReference>
<dbReference type="EMBL" id="AZBU02000001">
    <property type="protein sequence ID" value="TMS36033.1"/>
    <property type="molecule type" value="Genomic_DNA"/>
</dbReference>
<dbReference type="InterPro" id="IPR002347">
    <property type="entry name" value="SDR_fam"/>
</dbReference>
<comment type="caution">
    <text evidence="6">The sequence shown here is derived from an EMBL/GenBank/DDBJ whole genome shotgun (WGS) entry which is preliminary data.</text>
</comment>
<dbReference type="PIRSF" id="PIRSF000126">
    <property type="entry name" value="11-beta-HSD1"/>
    <property type="match status" value="1"/>
</dbReference>
<evidence type="ECO:0000256" key="2">
    <source>
        <dbReference type="ARBA" id="ARBA00006484"/>
    </source>
</evidence>
<evidence type="ECO:0000256" key="3">
    <source>
        <dbReference type="ARBA" id="ARBA00023002"/>
    </source>
</evidence>
<keyword evidence="3" id="KW-0560">Oxidoreductase</keyword>
<evidence type="ECO:0000313" key="7">
    <source>
        <dbReference type="Proteomes" id="UP000298663"/>
    </source>
</evidence>
<reference evidence="6 7" key="2">
    <citation type="journal article" date="2019" name="G3 (Bethesda)">
        <title>Hybrid Assembly of the Genome of the Entomopathogenic Nematode Steinernema carpocapsae Identifies the X-Chromosome.</title>
        <authorList>
            <person name="Serra L."/>
            <person name="Macchietto M."/>
            <person name="Macias-Munoz A."/>
            <person name="McGill C.J."/>
            <person name="Rodriguez I.M."/>
            <person name="Rodriguez B."/>
            <person name="Murad R."/>
            <person name="Mortazavi A."/>
        </authorList>
    </citation>
    <scope>NUCLEOTIDE SEQUENCE [LARGE SCALE GENOMIC DNA]</scope>
    <source>
        <strain evidence="6 7">ALL</strain>
    </source>
</reference>
<dbReference type="SUPFAM" id="SSF51735">
    <property type="entry name" value="NAD(P)-binding Rossmann-fold domains"/>
    <property type="match status" value="1"/>
</dbReference>
<gene>
    <name evidence="6" type="ORF">L596_003300</name>
</gene>
<dbReference type="Gene3D" id="3.40.50.720">
    <property type="entry name" value="NAD(P)-binding Rossmann-like Domain"/>
    <property type="match status" value="1"/>
</dbReference>
<dbReference type="CDD" id="cd05356">
    <property type="entry name" value="17beta-HSD1_like_SDR_c"/>
    <property type="match status" value="1"/>
</dbReference>
<protein>
    <submittedName>
        <fullName evidence="6">Uncharacterized protein</fullName>
    </submittedName>
</protein>
<dbReference type="InterPro" id="IPR051019">
    <property type="entry name" value="VLCFA-Steroid_DH"/>
</dbReference>
<dbReference type="GO" id="GO:0005783">
    <property type="term" value="C:endoplasmic reticulum"/>
    <property type="evidence" value="ECO:0007669"/>
    <property type="project" value="UniProtKB-SubCell"/>
</dbReference>
<feature type="transmembrane region" description="Helical" evidence="5">
    <location>
        <begin position="280"/>
        <end position="303"/>
    </location>
</feature>
<reference evidence="6 7" key="1">
    <citation type="journal article" date="2015" name="Genome Biol.">
        <title>Comparative genomics of Steinernema reveals deeply conserved gene regulatory networks.</title>
        <authorList>
            <person name="Dillman A.R."/>
            <person name="Macchietto M."/>
            <person name="Porter C.F."/>
            <person name="Rogers A."/>
            <person name="Williams B."/>
            <person name="Antoshechkin I."/>
            <person name="Lee M.M."/>
            <person name="Goodwin Z."/>
            <person name="Lu X."/>
            <person name="Lewis E.E."/>
            <person name="Goodrich-Blair H."/>
            <person name="Stock S.P."/>
            <person name="Adams B.J."/>
            <person name="Sternberg P.W."/>
            <person name="Mortazavi A."/>
        </authorList>
    </citation>
    <scope>NUCLEOTIDE SEQUENCE [LARGE SCALE GENOMIC DNA]</scope>
    <source>
        <strain evidence="6 7">ALL</strain>
    </source>
</reference>
<comment type="similarity">
    <text evidence="2 4">Belongs to the short-chain dehydrogenases/reductases (SDR) family.</text>
</comment>
<organism evidence="6 7">
    <name type="scientific">Steinernema carpocapsae</name>
    <name type="common">Entomopathogenic nematode</name>
    <dbReference type="NCBI Taxonomy" id="34508"/>
    <lineage>
        <taxon>Eukaryota</taxon>
        <taxon>Metazoa</taxon>
        <taxon>Ecdysozoa</taxon>
        <taxon>Nematoda</taxon>
        <taxon>Chromadorea</taxon>
        <taxon>Rhabditida</taxon>
        <taxon>Tylenchina</taxon>
        <taxon>Panagrolaimomorpha</taxon>
        <taxon>Strongyloidoidea</taxon>
        <taxon>Steinernematidae</taxon>
        <taxon>Steinernema</taxon>
    </lineage>
</organism>
<dbReference type="InterPro" id="IPR020904">
    <property type="entry name" value="Sc_DH/Rdtase_CS"/>
</dbReference>
<dbReference type="PANTHER" id="PTHR43899">
    <property type="entry name" value="RH59310P"/>
    <property type="match status" value="1"/>
</dbReference>
<keyword evidence="5" id="KW-1133">Transmembrane helix</keyword>
<sequence>MFDSLWELLVWLFSCYVVVRVGKCAIILIRGFIAHFLWPEHDLTPYLDKWTVVTGGTDGIGRCYIEELAAKRGVRKFYLLGRNPTKLDAVRKDLEEKYSCEVITKVFDFEKEDLEKLPEDLKTLDIGILINCAGMGPSQVADFSELPNNLPSTIYKVNLLSPTKMVELILPGMLERDCGIIVNFSSITGWRPLPYMSSYPSSKAALSFFTDTLAHEFHGKSKVKIQCLIPLLVATKIAHYDSDEANNIFVIDPQKYAAQAVHLIGIWSLATGCILHDVQVALGTLIGFPLFKAVFVPFVMLGIHKKRVAAYQAKKSE</sequence>
<dbReference type="STRING" id="34508.A0A4V6I7P6"/>
<keyword evidence="5" id="KW-0812">Transmembrane</keyword>
<keyword evidence="7" id="KW-1185">Reference proteome</keyword>
<accession>A0A4V6I7P6</accession>